<feature type="domain" description="CN hydrolase" evidence="2">
    <location>
        <begin position="1"/>
        <end position="249"/>
    </location>
</feature>
<dbReference type="InterPro" id="IPR003010">
    <property type="entry name" value="C-N_Hydrolase"/>
</dbReference>
<dbReference type="STRING" id="210143.A0A1R3I573"/>
<organism evidence="3 4">
    <name type="scientific">Corchorus capsularis</name>
    <name type="common">Jute</name>
    <dbReference type="NCBI Taxonomy" id="210143"/>
    <lineage>
        <taxon>Eukaryota</taxon>
        <taxon>Viridiplantae</taxon>
        <taxon>Streptophyta</taxon>
        <taxon>Embryophyta</taxon>
        <taxon>Tracheophyta</taxon>
        <taxon>Spermatophyta</taxon>
        <taxon>Magnoliopsida</taxon>
        <taxon>eudicotyledons</taxon>
        <taxon>Gunneridae</taxon>
        <taxon>Pentapetalae</taxon>
        <taxon>rosids</taxon>
        <taxon>malvids</taxon>
        <taxon>Malvales</taxon>
        <taxon>Malvaceae</taxon>
        <taxon>Grewioideae</taxon>
        <taxon>Apeibeae</taxon>
        <taxon>Corchorus</taxon>
    </lineage>
</organism>
<gene>
    <name evidence="3" type="ORF">CCACVL1_14847</name>
</gene>
<dbReference type="GO" id="GO:0050152">
    <property type="term" value="F:omega-amidase activity"/>
    <property type="evidence" value="ECO:0007669"/>
    <property type="project" value="TreeGrafter"/>
</dbReference>
<dbReference type="Gramene" id="OMO77752">
    <property type="protein sequence ID" value="OMO77752"/>
    <property type="gene ID" value="CCACVL1_14847"/>
</dbReference>
<accession>A0A1R3I573</accession>
<evidence type="ECO:0000313" key="4">
    <source>
        <dbReference type="Proteomes" id="UP000188268"/>
    </source>
</evidence>
<keyword evidence="1 3" id="KW-0378">Hydrolase</keyword>
<dbReference type="Gene3D" id="3.60.110.10">
    <property type="entry name" value="Carbon-nitrogen hydrolase"/>
    <property type="match status" value="1"/>
</dbReference>
<comment type="caution">
    <text evidence="3">The sequence shown here is derived from an EMBL/GenBank/DDBJ whole genome shotgun (WGS) entry which is preliminary data.</text>
</comment>
<dbReference type="OrthoDB" id="10250282at2759"/>
<dbReference type="InterPro" id="IPR045254">
    <property type="entry name" value="Nit1/2_C-N_Hydrolase"/>
</dbReference>
<protein>
    <submittedName>
        <fullName evidence="3">Carbon-nitrogen hydrolase</fullName>
    </submittedName>
</protein>
<sequence length="277" mass="30685">FKVGLCQLSVNPDKNQNLIRAHNLIKVAAEQGARLVVLPEMWNCPYSADNFAKYAEDFGNGDLSPSFSMLSEVASCYRITIVGGSIPELCNGQLYNTCCVFGPDGNLKAKHRKIHLFDIDIPGDISFKESDIFAAGDEPTIVDTEIGRIGIGICHDIRFPELAMLYRAKGAHLICYPGAFNMSTGELLWELVQRARAADNQLFVATCSPSRDSAGSYTIWGHSTLVSPFGEIIATSEHEQTVVVAEIDYSKIQLTRESLPLEKQRRSDIYQLVDMHH</sequence>
<dbReference type="GO" id="GO:0005739">
    <property type="term" value="C:mitochondrion"/>
    <property type="evidence" value="ECO:0007669"/>
    <property type="project" value="TreeGrafter"/>
</dbReference>
<dbReference type="SUPFAM" id="SSF56317">
    <property type="entry name" value="Carbon-nitrogen hydrolase"/>
    <property type="match status" value="1"/>
</dbReference>
<feature type="non-terminal residue" evidence="3">
    <location>
        <position position="1"/>
    </location>
</feature>
<evidence type="ECO:0000313" key="3">
    <source>
        <dbReference type="EMBL" id="OMO77752.1"/>
    </source>
</evidence>
<dbReference type="PROSITE" id="PS50263">
    <property type="entry name" value="CN_HYDROLASE"/>
    <property type="match status" value="1"/>
</dbReference>
<dbReference type="PANTHER" id="PTHR23088:SF53">
    <property type="entry name" value="OS06G0206000 PROTEIN"/>
    <property type="match status" value="1"/>
</dbReference>
<dbReference type="Proteomes" id="UP000188268">
    <property type="component" value="Unassembled WGS sequence"/>
</dbReference>
<dbReference type="EMBL" id="AWWV01010695">
    <property type="protein sequence ID" value="OMO77752.1"/>
    <property type="molecule type" value="Genomic_DNA"/>
</dbReference>
<name>A0A1R3I573_COCAP</name>
<reference evidence="3 4" key="1">
    <citation type="submission" date="2013-09" db="EMBL/GenBank/DDBJ databases">
        <title>Corchorus capsularis genome sequencing.</title>
        <authorList>
            <person name="Alam M."/>
            <person name="Haque M.S."/>
            <person name="Islam M.S."/>
            <person name="Emdad E.M."/>
            <person name="Islam M.M."/>
            <person name="Ahmed B."/>
            <person name="Halim A."/>
            <person name="Hossen Q.M.M."/>
            <person name="Hossain M.Z."/>
            <person name="Ahmed R."/>
            <person name="Khan M.M."/>
            <person name="Islam R."/>
            <person name="Rashid M.M."/>
            <person name="Khan S.A."/>
            <person name="Rahman M.S."/>
            <person name="Alam M."/>
        </authorList>
    </citation>
    <scope>NUCLEOTIDE SEQUENCE [LARGE SCALE GENOMIC DNA]</scope>
    <source>
        <strain evidence="4">cv. CVL-1</strain>
        <tissue evidence="3">Whole seedling</tissue>
    </source>
</reference>
<dbReference type="OMA" id="TAQMHPF"/>
<dbReference type="InterPro" id="IPR036526">
    <property type="entry name" value="C-N_Hydrolase_sf"/>
</dbReference>
<evidence type="ECO:0000259" key="2">
    <source>
        <dbReference type="PROSITE" id="PS50263"/>
    </source>
</evidence>
<dbReference type="Pfam" id="PF00795">
    <property type="entry name" value="CN_hydrolase"/>
    <property type="match status" value="1"/>
</dbReference>
<evidence type="ECO:0000256" key="1">
    <source>
        <dbReference type="ARBA" id="ARBA00022801"/>
    </source>
</evidence>
<dbReference type="GO" id="GO:0006541">
    <property type="term" value="P:glutamine metabolic process"/>
    <property type="evidence" value="ECO:0007669"/>
    <property type="project" value="TreeGrafter"/>
</dbReference>
<dbReference type="PANTHER" id="PTHR23088">
    <property type="entry name" value="NITRILASE-RELATED"/>
    <property type="match status" value="1"/>
</dbReference>
<dbReference type="GO" id="GO:0006528">
    <property type="term" value="P:asparagine metabolic process"/>
    <property type="evidence" value="ECO:0007669"/>
    <property type="project" value="TreeGrafter"/>
</dbReference>
<keyword evidence="4" id="KW-1185">Reference proteome</keyword>
<dbReference type="GO" id="GO:0006107">
    <property type="term" value="P:oxaloacetate metabolic process"/>
    <property type="evidence" value="ECO:0007669"/>
    <property type="project" value="TreeGrafter"/>
</dbReference>
<dbReference type="AlphaFoldDB" id="A0A1R3I573"/>
<dbReference type="CDD" id="cd07572">
    <property type="entry name" value="nit"/>
    <property type="match status" value="1"/>
</dbReference>
<proteinExistence type="predicted"/>